<feature type="region of interest" description="Disordered" evidence="1">
    <location>
        <begin position="109"/>
        <end position="152"/>
    </location>
</feature>
<evidence type="ECO:0000313" key="4">
    <source>
        <dbReference type="Proteomes" id="UP001146351"/>
    </source>
</evidence>
<evidence type="ECO:0000256" key="2">
    <source>
        <dbReference type="SAM" id="SignalP"/>
    </source>
</evidence>
<dbReference type="AlphaFoldDB" id="A0A9W9HS26"/>
<reference evidence="3" key="1">
    <citation type="submission" date="2022-11" db="EMBL/GenBank/DDBJ databases">
        <authorList>
            <person name="Petersen C."/>
        </authorList>
    </citation>
    <scope>NUCLEOTIDE SEQUENCE</scope>
    <source>
        <strain evidence="3">IBT 21917</strain>
    </source>
</reference>
<sequence>MAVIKTLLVGSILSIAATAAKTSCPTGWLPNTFHETKCCSGDMVVDEEGAYCCVRDMRDYKEALTNTAKLYETATTTGDSDMSWTTADAQSCVAKVRYTATDYSAQVSSASKKAEANPTGTSTSEVTSTTSASTGSSSGTASQTPSPTSNAALPLATGQEAVLGGAALAAALFVL</sequence>
<feature type="signal peptide" evidence="2">
    <location>
        <begin position="1"/>
        <end position="19"/>
    </location>
</feature>
<name>A0A9W9HS26_9EURO</name>
<dbReference type="EMBL" id="JAPQKO010000006">
    <property type="protein sequence ID" value="KAJ5155364.1"/>
    <property type="molecule type" value="Genomic_DNA"/>
</dbReference>
<organism evidence="3 4">
    <name type="scientific">Penicillium capsulatum</name>
    <dbReference type="NCBI Taxonomy" id="69766"/>
    <lineage>
        <taxon>Eukaryota</taxon>
        <taxon>Fungi</taxon>
        <taxon>Dikarya</taxon>
        <taxon>Ascomycota</taxon>
        <taxon>Pezizomycotina</taxon>
        <taxon>Eurotiomycetes</taxon>
        <taxon>Eurotiomycetidae</taxon>
        <taxon>Eurotiales</taxon>
        <taxon>Aspergillaceae</taxon>
        <taxon>Penicillium</taxon>
    </lineage>
</organism>
<keyword evidence="4" id="KW-1185">Reference proteome</keyword>
<evidence type="ECO:0008006" key="5">
    <source>
        <dbReference type="Google" id="ProtNLM"/>
    </source>
</evidence>
<proteinExistence type="predicted"/>
<comment type="caution">
    <text evidence="3">The sequence shown here is derived from an EMBL/GenBank/DDBJ whole genome shotgun (WGS) entry which is preliminary data.</text>
</comment>
<feature type="chain" id="PRO_5040781637" description="Cell wall protein" evidence="2">
    <location>
        <begin position="20"/>
        <end position="175"/>
    </location>
</feature>
<protein>
    <recommendedName>
        <fullName evidence="5">Cell wall protein</fullName>
    </recommendedName>
</protein>
<keyword evidence="2" id="KW-0732">Signal</keyword>
<dbReference type="Proteomes" id="UP001146351">
    <property type="component" value="Unassembled WGS sequence"/>
</dbReference>
<dbReference type="OrthoDB" id="4368991at2759"/>
<feature type="compositionally biased region" description="Low complexity" evidence="1">
    <location>
        <begin position="118"/>
        <end position="149"/>
    </location>
</feature>
<accession>A0A9W9HS26</accession>
<reference evidence="3" key="2">
    <citation type="journal article" date="2023" name="IMA Fungus">
        <title>Comparative genomic study of the Penicillium genus elucidates a diverse pangenome and 15 lateral gene transfer events.</title>
        <authorList>
            <person name="Petersen C."/>
            <person name="Sorensen T."/>
            <person name="Nielsen M.R."/>
            <person name="Sondergaard T.E."/>
            <person name="Sorensen J.L."/>
            <person name="Fitzpatrick D.A."/>
            <person name="Frisvad J.C."/>
            <person name="Nielsen K.L."/>
        </authorList>
    </citation>
    <scope>NUCLEOTIDE SEQUENCE</scope>
    <source>
        <strain evidence="3">IBT 21917</strain>
    </source>
</reference>
<evidence type="ECO:0000313" key="3">
    <source>
        <dbReference type="EMBL" id="KAJ5155364.1"/>
    </source>
</evidence>
<evidence type="ECO:0000256" key="1">
    <source>
        <dbReference type="SAM" id="MobiDB-lite"/>
    </source>
</evidence>
<gene>
    <name evidence="3" type="ORF">N7492_008167</name>
</gene>